<name>A0A450TQT2_9GAMM</name>
<dbReference type="Pfam" id="PF10387">
    <property type="entry name" value="DUF2442"/>
    <property type="match status" value="1"/>
</dbReference>
<dbReference type="InterPro" id="IPR018841">
    <property type="entry name" value="DUF2442"/>
</dbReference>
<protein>
    <recommendedName>
        <fullName evidence="6">DUF2442 domain-containing protein</fullName>
    </recommendedName>
</protein>
<evidence type="ECO:0000313" key="4">
    <source>
        <dbReference type="EMBL" id="VFJ76149.1"/>
    </source>
</evidence>
<dbReference type="EMBL" id="CAADFA010000913">
    <property type="protein sequence ID" value="VFJ76149.1"/>
    <property type="molecule type" value="Genomic_DNA"/>
</dbReference>
<dbReference type="EMBL" id="CAADFA010000597">
    <property type="protein sequence ID" value="VFJ71382.1"/>
    <property type="molecule type" value="Genomic_DNA"/>
</dbReference>
<sequence length="82" mass="9412">MNKYHRIADIRIKDGILSLIVDGVRIERNLKEISHSLEKSAEDKQNEFEVSPSGYGIHWPLIDEDLSIDGLLPKSCNQDEFM</sequence>
<dbReference type="AlphaFoldDB" id="A0A450TQT2"/>
<evidence type="ECO:0000313" key="1">
    <source>
        <dbReference type="EMBL" id="VFJ70471.1"/>
    </source>
</evidence>
<evidence type="ECO:0008006" key="6">
    <source>
        <dbReference type="Google" id="ProtNLM"/>
    </source>
</evidence>
<organism evidence="1">
    <name type="scientific">Candidatus Kentrum sp. FM</name>
    <dbReference type="NCBI Taxonomy" id="2126340"/>
    <lineage>
        <taxon>Bacteria</taxon>
        <taxon>Pseudomonadati</taxon>
        <taxon>Pseudomonadota</taxon>
        <taxon>Gammaproteobacteria</taxon>
        <taxon>Candidatus Kentrum</taxon>
    </lineage>
</organism>
<proteinExistence type="predicted"/>
<evidence type="ECO:0000313" key="5">
    <source>
        <dbReference type="EMBL" id="VFK19186.1"/>
    </source>
</evidence>
<evidence type="ECO:0000313" key="3">
    <source>
        <dbReference type="EMBL" id="VFJ75409.1"/>
    </source>
</evidence>
<reference evidence="1" key="1">
    <citation type="submission" date="2019-02" db="EMBL/GenBank/DDBJ databases">
        <authorList>
            <person name="Gruber-Vodicka R. H."/>
            <person name="Seah K. B. B."/>
        </authorList>
    </citation>
    <scope>NUCLEOTIDE SEQUENCE</scope>
    <source>
        <strain evidence="1">BECK_BZ163</strain>
        <strain evidence="5">BECK_BZ164</strain>
        <strain evidence="2">BECK_BZ165</strain>
    </source>
</reference>
<dbReference type="EMBL" id="CAADEZ010000550">
    <property type="protein sequence ID" value="VFJ70471.1"/>
    <property type="molecule type" value="Genomic_DNA"/>
</dbReference>
<evidence type="ECO:0000313" key="2">
    <source>
        <dbReference type="EMBL" id="VFJ71382.1"/>
    </source>
</evidence>
<dbReference type="EMBL" id="CAADFL010000601">
    <property type="protein sequence ID" value="VFK19186.1"/>
    <property type="molecule type" value="Genomic_DNA"/>
</dbReference>
<accession>A0A450TQT2</accession>
<dbReference type="Gene3D" id="3.30.2020.40">
    <property type="entry name" value="Uncharacterised protein PF10387, DUF2442"/>
    <property type="match status" value="1"/>
</dbReference>
<dbReference type="EMBL" id="CAADEZ010000832">
    <property type="protein sequence ID" value="VFJ75409.1"/>
    <property type="molecule type" value="Genomic_DNA"/>
</dbReference>
<gene>
    <name evidence="1" type="ORF">BECKFM1743A_GA0114220_105502</name>
    <name evidence="3" type="ORF">BECKFM1743A_GA0114220_108322</name>
    <name evidence="5" type="ORF">BECKFM1743B_GA0114221_106012</name>
    <name evidence="2" type="ORF">BECKFM1743C_GA0114222_105972</name>
    <name evidence="4" type="ORF">BECKFM1743C_GA0114222_109132</name>
</gene>